<feature type="non-terminal residue" evidence="1">
    <location>
        <position position="1"/>
    </location>
</feature>
<sequence>QTGPGCSACPSPFLWTTSARDQKVFTRLLIRQIIQLKLLCHRTWLRNTDTKDTKS</sequence>
<protein>
    <submittedName>
        <fullName evidence="1">Uncharacterized protein</fullName>
    </submittedName>
</protein>
<comment type="caution">
    <text evidence="1">The sequence shown here is derived from an EMBL/GenBank/DDBJ whole genome shotgun (WGS) entry which is preliminary data.</text>
</comment>
<name>A0A9W7WBD1_TRIRA</name>
<feature type="non-terminal residue" evidence="1">
    <location>
        <position position="55"/>
    </location>
</feature>
<dbReference type="EMBL" id="JAFHDT010000022">
    <property type="protein sequence ID" value="KAI7793020.1"/>
    <property type="molecule type" value="Genomic_DNA"/>
</dbReference>
<accession>A0A9W7WBD1</accession>
<evidence type="ECO:0000313" key="1">
    <source>
        <dbReference type="EMBL" id="KAI7793020.1"/>
    </source>
</evidence>
<reference evidence="1" key="1">
    <citation type="submission" date="2021-02" db="EMBL/GenBank/DDBJ databases">
        <title>Comparative genomics reveals that relaxation of natural selection precedes convergent phenotypic evolution of cavefish.</title>
        <authorList>
            <person name="Peng Z."/>
        </authorList>
    </citation>
    <scope>NUCLEOTIDE SEQUENCE</scope>
    <source>
        <tissue evidence="1">Muscle</tissue>
    </source>
</reference>
<evidence type="ECO:0000313" key="2">
    <source>
        <dbReference type="Proteomes" id="UP001059041"/>
    </source>
</evidence>
<gene>
    <name evidence="1" type="ORF">IRJ41_002199</name>
</gene>
<dbReference type="AlphaFoldDB" id="A0A9W7WBD1"/>
<proteinExistence type="predicted"/>
<dbReference type="Proteomes" id="UP001059041">
    <property type="component" value="Linkage Group LG22"/>
</dbReference>
<keyword evidence="2" id="KW-1185">Reference proteome</keyword>
<organism evidence="1 2">
    <name type="scientific">Triplophysa rosa</name>
    <name type="common">Cave loach</name>
    <dbReference type="NCBI Taxonomy" id="992332"/>
    <lineage>
        <taxon>Eukaryota</taxon>
        <taxon>Metazoa</taxon>
        <taxon>Chordata</taxon>
        <taxon>Craniata</taxon>
        <taxon>Vertebrata</taxon>
        <taxon>Euteleostomi</taxon>
        <taxon>Actinopterygii</taxon>
        <taxon>Neopterygii</taxon>
        <taxon>Teleostei</taxon>
        <taxon>Ostariophysi</taxon>
        <taxon>Cypriniformes</taxon>
        <taxon>Nemacheilidae</taxon>
        <taxon>Triplophysa</taxon>
    </lineage>
</organism>